<reference evidence="2" key="2">
    <citation type="submission" date="2021-03" db="EMBL/GenBank/DDBJ databases">
        <authorList>
            <person name="Cao W."/>
        </authorList>
    </citation>
    <scope>NUCLEOTIDE SEQUENCE</scope>
    <source>
        <strain evidence="2">110414</strain>
    </source>
</reference>
<dbReference type="AlphaFoldDB" id="A0A940X4L2"/>
<protein>
    <submittedName>
        <fullName evidence="2">Uncharacterized protein</fullName>
    </submittedName>
</protein>
<gene>
    <name evidence="2" type="ORF">J5837_07635</name>
</gene>
<comment type="caution">
    <text evidence="2">The sequence shown here is derived from an EMBL/GenBank/DDBJ whole genome shotgun (WGS) entry which is preliminary data.</text>
</comment>
<feature type="transmembrane region" description="Helical" evidence="1">
    <location>
        <begin position="131"/>
        <end position="151"/>
    </location>
</feature>
<feature type="transmembrane region" description="Helical" evidence="1">
    <location>
        <begin position="76"/>
        <end position="99"/>
    </location>
</feature>
<dbReference type="Proteomes" id="UP000673447">
    <property type="component" value="Unassembled WGS sequence"/>
</dbReference>
<evidence type="ECO:0000313" key="3">
    <source>
        <dbReference type="Proteomes" id="UP000673447"/>
    </source>
</evidence>
<evidence type="ECO:0000256" key="1">
    <source>
        <dbReference type="SAM" id="Phobius"/>
    </source>
</evidence>
<evidence type="ECO:0000313" key="2">
    <source>
        <dbReference type="EMBL" id="MBP3984298.1"/>
    </source>
</evidence>
<organism evidence="2 3">
    <name type="scientific">Pseudoxanthomonas helianthi</name>
    <dbReference type="NCBI Taxonomy" id="1453541"/>
    <lineage>
        <taxon>Bacteria</taxon>
        <taxon>Pseudomonadati</taxon>
        <taxon>Pseudomonadota</taxon>
        <taxon>Gammaproteobacteria</taxon>
        <taxon>Lysobacterales</taxon>
        <taxon>Lysobacteraceae</taxon>
        <taxon>Pseudoxanthomonas</taxon>
    </lineage>
</organism>
<keyword evidence="1" id="KW-0472">Membrane</keyword>
<dbReference type="EMBL" id="JAGKTC010000001">
    <property type="protein sequence ID" value="MBP3984298.1"/>
    <property type="molecule type" value="Genomic_DNA"/>
</dbReference>
<feature type="transmembrane region" description="Helical" evidence="1">
    <location>
        <begin position="105"/>
        <end position="124"/>
    </location>
</feature>
<feature type="transmembrane region" description="Helical" evidence="1">
    <location>
        <begin position="157"/>
        <end position="175"/>
    </location>
</feature>
<proteinExistence type="predicted"/>
<keyword evidence="1" id="KW-0812">Transmembrane</keyword>
<dbReference type="RefSeq" id="WP_210536068.1">
    <property type="nucleotide sequence ID" value="NZ_JAGKTC010000001.1"/>
</dbReference>
<sequence>MAANMRNEGERRGGRWRWAMWGGATALLLLPAVAMRIGNNGVNWTGSDFVVFGAMLLLACGTFELGAWLSRDRAYLAAFGIAVVAGFLMTWINLAVGIIGSENNLANLVFFGVLLVGAIGACIARFRPQGMTRALVATAIAQALAGVVALIQGSVEGVGLSVFFVVVWLVCAGLFRKATA</sequence>
<reference evidence="2" key="1">
    <citation type="journal article" date="2016" name="Int. J. Syst. Evol. Microbiol.">
        <title>Pseudoxanthomonas helianthi sp. nov., isolated from roots of Jerusalem artichoke (Helianthus tuberosus).</title>
        <authorList>
            <person name="Kittiwongwattana C."/>
            <person name="Thawai C."/>
        </authorList>
    </citation>
    <scope>NUCLEOTIDE SEQUENCE</scope>
    <source>
        <strain evidence="2">110414</strain>
    </source>
</reference>
<keyword evidence="1" id="KW-1133">Transmembrane helix</keyword>
<accession>A0A940X4L2</accession>
<keyword evidence="3" id="KW-1185">Reference proteome</keyword>
<feature type="transmembrane region" description="Helical" evidence="1">
    <location>
        <begin position="50"/>
        <end position="69"/>
    </location>
</feature>
<name>A0A940X4L2_9GAMM</name>